<gene>
    <name evidence="2" type="primary">RGD1563979_predicted</name>
    <name evidence="2" type="ORF">rCG_43440</name>
</gene>
<evidence type="ECO:0000313" key="2">
    <source>
        <dbReference type="EMBL" id="EDM18895.1"/>
    </source>
</evidence>
<name>A6JII7_RAT</name>
<evidence type="ECO:0000256" key="1">
    <source>
        <dbReference type="SAM" id="MobiDB-lite"/>
    </source>
</evidence>
<feature type="region of interest" description="Disordered" evidence="1">
    <location>
        <begin position="1"/>
        <end position="27"/>
    </location>
</feature>
<dbReference type="Proteomes" id="UP000234681">
    <property type="component" value="Chromosome 9"/>
</dbReference>
<sequence length="27" mass="2676">MECSPPGPESGAAGTDLVLPARPVARP</sequence>
<evidence type="ECO:0000313" key="3">
    <source>
        <dbReference type="Proteomes" id="UP000234681"/>
    </source>
</evidence>
<dbReference type="AlphaFoldDB" id="A6JII7"/>
<protein>
    <submittedName>
        <fullName evidence="2">Similar to over-expressed breast tumor protein (Predicted)</fullName>
    </submittedName>
</protein>
<dbReference type="EMBL" id="CH473987">
    <property type="protein sequence ID" value="EDM18895.1"/>
    <property type="molecule type" value="Genomic_DNA"/>
</dbReference>
<reference evidence="2 3" key="1">
    <citation type="submission" date="2005-09" db="EMBL/GenBank/DDBJ databases">
        <authorList>
            <person name="Mural R.J."/>
            <person name="Li P.W."/>
            <person name="Adams M.D."/>
            <person name="Amanatides P.G."/>
            <person name="Baden-Tillson H."/>
            <person name="Barnstead M."/>
            <person name="Chin S.H."/>
            <person name="Dew I."/>
            <person name="Evans C.A."/>
            <person name="Ferriera S."/>
            <person name="Flanigan M."/>
            <person name="Fosler C."/>
            <person name="Glodek A."/>
            <person name="Gu Z."/>
            <person name="Holt R.A."/>
            <person name="Jennings D."/>
            <person name="Kraft C.L."/>
            <person name="Lu F."/>
            <person name="Nguyen T."/>
            <person name="Nusskern D.R."/>
            <person name="Pfannkoch C.M."/>
            <person name="Sitter C."/>
            <person name="Sutton G.G."/>
            <person name="Venter J.C."/>
            <person name="Wang Z."/>
            <person name="Woodage T."/>
            <person name="Zheng X.H."/>
            <person name="Zhong F."/>
        </authorList>
    </citation>
    <scope>NUCLEOTIDE SEQUENCE [LARGE SCALE GENOMIC DNA]</scope>
    <source>
        <strain>BN</strain>
        <strain evidence="3">Sprague-Dawley</strain>
    </source>
</reference>
<accession>A6JII7</accession>
<proteinExistence type="predicted"/>
<organism evidence="2 3">
    <name type="scientific">Rattus norvegicus</name>
    <name type="common">Rat</name>
    <dbReference type="NCBI Taxonomy" id="10116"/>
    <lineage>
        <taxon>Eukaryota</taxon>
        <taxon>Metazoa</taxon>
        <taxon>Chordata</taxon>
        <taxon>Craniata</taxon>
        <taxon>Vertebrata</taxon>
        <taxon>Euteleostomi</taxon>
        <taxon>Mammalia</taxon>
        <taxon>Eutheria</taxon>
        <taxon>Euarchontoglires</taxon>
        <taxon>Glires</taxon>
        <taxon>Rodentia</taxon>
        <taxon>Myomorpha</taxon>
        <taxon>Muroidea</taxon>
        <taxon>Muridae</taxon>
        <taxon>Murinae</taxon>
        <taxon>Rattus</taxon>
    </lineage>
</organism>